<dbReference type="Proteomes" id="UP001501251">
    <property type="component" value="Unassembled WGS sequence"/>
</dbReference>
<feature type="region of interest" description="Disordered" evidence="1">
    <location>
        <begin position="1"/>
        <end position="55"/>
    </location>
</feature>
<evidence type="ECO:0000313" key="3">
    <source>
        <dbReference type="Proteomes" id="UP001501251"/>
    </source>
</evidence>
<name>A0ABP8BG25_9ACTN</name>
<dbReference type="EMBL" id="BAABAQ010000014">
    <property type="protein sequence ID" value="GAA4205146.1"/>
    <property type="molecule type" value="Genomic_DNA"/>
</dbReference>
<sequence>MASGTGTVCPWGRSPEARAGNHALSHVDECHPGPAKTPIPPPATGLSGSFGPSSSFGLSGSSGPFGPFGPWKCGTAM</sequence>
<comment type="caution">
    <text evidence="2">The sequence shown here is derived from an EMBL/GenBank/DDBJ whole genome shotgun (WGS) entry which is preliminary data.</text>
</comment>
<feature type="compositionally biased region" description="Low complexity" evidence="1">
    <location>
        <begin position="44"/>
        <end position="55"/>
    </location>
</feature>
<organism evidence="2 3">
    <name type="scientific">Streptosporangium oxazolinicum</name>
    <dbReference type="NCBI Taxonomy" id="909287"/>
    <lineage>
        <taxon>Bacteria</taxon>
        <taxon>Bacillati</taxon>
        <taxon>Actinomycetota</taxon>
        <taxon>Actinomycetes</taxon>
        <taxon>Streptosporangiales</taxon>
        <taxon>Streptosporangiaceae</taxon>
        <taxon>Streptosporangium</taxon>
    </lineage>
</organism>
<evidence type="ECO:0000313" key="2">
    <source>
        <dbReference type="EMBL" id="GAA4205146.1"/>
    </source>
</evidence>
<gene>
    <name evidence="2" type="ORF">GCM10022252_65230</name>
</gene>
<reference evidence="3" key="1">
    <citation type="journal article" date="2019" name="Int. J. Syst. Evol. Microbiol.">
        <title>The Global Catalogue of Microorganisms (GCM) 10K type strain sequencing project: providing services to taxonomists for standard genome sequencing and annotation.</title>
        <authorList>
            <consortium name="The Broad Institute Genomics Platform"/>
            <consortium name="The Broad Institute Genome Sequencing Center for Infectious Disease"/>
            <person name="Wu L."/>
            <person name="Ma J."/>
        </authorList>
    </citation>
    <scope>NUCLEOTIDE SEQUENCE [LARGE SCALE GENOMIC DNA]</scope>
    <source>
        <strain evidence="3">JCM 17388</strain>
    </source>
</reference>
<evidence type="ECO:0000256" key="1">
    <source>
        <dbReference type="SAM" id="MobiDB-lite"/>
    </source>
</evidence>
<accession>A0ABP8BG25</accession>
<protein>
    <submittedName>
        <fullName evidence="2">Uncharacterized protein</fullName>
    </submittedName>
</protein>
<keyword evidence="3" id="KW-1185">Reference proteome</keyword>
<proteinExistence type="predicted"/>